<evidence type="ECO:0000313" key="2">
    <source>
        <dbReference type="Proteomes" id="UP001055811"/>
    </source>
</evidence>
<sequence length="77" mass="8862">MDTKCLMKFLNEMFMGNYSFFGVELPSDLFPYKEILDRILWEVEGKWVVHGAVLVVVHGVVLVVVQVVVVPDIKEHK</sequence>
<dbReference type="Proteomes" id="UP001055811">
    <property type="component" value="Linkage Group LG07"/>
</dbReference>
<comment type="caution">
    <text evidence="1">The sequence shown here is derived from an EMBL/GenBank/DDBJ whole genome shotgun (WGS) entry which is preliminary data.</text>
</comment>
<protein>
    <submittedName>
        <fullName evidence="1">Uncharacterized protein</fullName>
    </submittedName>
</protein>
<name>A0ACB9AHP3_CICIN</name>
<evidence type="ECO:0000313" key="1">
    <source>
        <dbReference type="EMBL" id="KAI3709739.1"/>
    </source>
</evidence>
<dbReference type="EMBL" id="CM042015">
    <property type="protein sequence ID" value="KAI3709739.1"/>
    <property type="molecule type" value="Genomic_DNA"/>
</dbReference>
<keyword evidence="2" id="KW-1185">Reference proteome</keyword>
<reference evidence="1 2" key="2">
    <citation type="journal article" date="2022" name="Mol. Ecol. Resour.">
        <title>The genomes of chicory, endive, great burdock and yacon provide insights into Asteraceae paleo-polyploidization history and plant inulin production.</title>
        <authorList>
            <person name="Fan W."/>
            <person name="Wang S."/>
            <person name="Wang H."/>
            <person name="Wang A."/>
            <person name="Jiang F."/>
            <person name="Liu H."/>
            <person name="Zhao H."/>
            <person name="Xu D."/>
            <person name="Zhang Y."/>
        </authorList>
    </citation>
    <scope>NUCLEOTIDE SEQUENCE [LARGE SCALE GENOMIC DNA]</scope>
    <source>
        <strain evidence="2">cv. Punajuju</strain>
        <tissue evidence="1">Leaves</tissue>
    </source>
</reference>
<proteinExistence type="predicted"/>
<gene>
    <name evidence="1" type="ORF">L2E82_39505</name>
</gene>
<accession>A0ACB9AHP3</accession>
<reference evidence="2" key="1">
    <citation type="journal article" date="2022" name="Mol. Ecol. Resour.">
        <title>The genomes of chicory, endive, great burdock and yacon provide insights into Asteraceae palaeo-polyploidization history and plant inulin production.</title>
        <authorList>
            <person name="Fan W."/>
            <person name="Wang S."/>
            <person name="Wang H."/>
            <person name="Wang A."/>
            <person name="Jiang F."/>
            <person name="Liu H."/>
            <person name="Zhao H."/>
            <person name="Xu D."/>
            <person name="Zhang Y."/>
        </authorList>
    </citation>
    <scope>NUCLEOTIDE SEQUENCE [LARGE SCALE GENOMIC DNA]</scope>
    <source>
        <strain evidence="2">cv. Punajuju</strain>
    </source>
</reference>
<organism evidence="1 2">
    <name type="scientific">Cichorium intybus</name>
    <name type="common">Chicory</name>
    <dbReference type="NCBI Taxonomy" id="13427"/>
    <lineage>
        <taxon>Eukaryota</taxon>
        <taxon>Viridiplantae</taxon>
        <taxon>Streptophyta</taxon>
        <taxon>Embryophyta</taxon>
        <taxon>Tracheophyta</taxon>
        <taxon>Spermatophyta</taxon>
        <taxon>Magnoliopsida</taxon>
        <taxon>eudicotyledons</taxon>
        <taxon>Gunneridae</taxon>
        <taxon>Pentapetalae</taxon>
        <taxon>asterids</taxon>
        <taxon>campanulids</taxon>
        <taxon>Asterales</taxon>
        <taxon>Asteraceae</taxon>
        <taxon>Cichorioideae</taxon>
        <taxon>Cichorieae</taxon>
        <taxon>Cichoriinae</taxon>
        <taxon>Cichorium</taxon>
    </lineage>
</organism>